<dbReference type="PROSITE" id="PS50113">
    <property type="entry name" value="PAC"/>
    <property type="match status" value="1"/>
</dbReference>
<keyword evidence="10" id="KW-1185">Reference proteome</keyword>
<comment type="caution">
    <text evidence="9">The sequence shown here is derived from an EMBL/GenBank/DDBJ whole genome shotgun (WGS) entry which is preliminary data.</text>
</comment>
<dbReference type="InterPro" id="IPR001610">
    <property type="entry name" value="PAC"/>
</dbReference>
<keyword evidence="5" id="KW-0157">Chromophore</keyword>
<keyword evidence="2" id="KW-0716">Sensory transduction</keyword>
<dbReference type="SMART" id="SM00091">
    <property type="entry name" value="PAS"/>
    <property type="match status" value="2"/>
</dbReference>
<dbReference type="PANTHER" id="PTHR47429">
    <property type="entry name" value="PROTEIN TWIN LOV 1"/>
    <property type="match status" value="1"/>
</dbReference>
<proteinExistence type="predicted"/>
<dbReference type="GO" id="GO:0009881">
    <property type="term" value="F:photoreceptor activity"/>
    <property type="evidence" value="ECO:0007669"/>
    <property type="project" value="UniProtKB-KW"/>
</dbReference>
<feature type="domain" description="PAS" evidence="7">
    <location>
        <begin position="271"/>
        <end position="292"/>
    </location>
</feature>
<evidence type="ECO:0008006" key="11">
    <source>
        <dbReference type="Google" id="ProtNLM"/>
    </source>
</evidence>
<gene>
    <name evidence="9" type="ORF">RND81_11G031100</name>
</gene>
<dbReference type="Proteomes" id="UP001443914">
    <property type="component" value="Unassembled WGS sequence"/>
</dbReference>
<dbReference type="AlphaFoldDB" id="A0AAW1HHF9"/>
<evidence type="ECO:0000259" key="7">
    <source>
        <dbReference type="PROSITE" id="PS50112"/>
    </source>
</evidence>
<dbReference type="Gene3D" id="3.30.450.20">
    <property type="entry name" value="PAS domain"/>
    <property type="match status" value="2"/>
</dbReference>
<feature type="domain" description="PAS" evidence="7">
    <location>
        <begin position="39"/>
        <end position="65"/>
    </location>
</feature>
<dbReference type="CDD" id="cd00130">
    <property type="entry name" value="PAS"/>
    <property type="match status" value="2"/>
</dbReference>
<feature type="domain" description="PAC" evidence="8">
    <location>
        <begin position="90"/>
        <end position="145"/>
    </location>
</feature>
<dbReference type="InterPro" id="IPR000014">
    <property type="entry name" value="PAS"/>
</dbReference>
<evidence type="ECO:0000256" key="5">
    <source>
        <dbReference type="ARBA" id="ARBA00022991"/>
    </source>
</evidence>
<dbReference type="Pfam" id="PF13426">
    <property type="entry name" value="PAS_9"/>
    <property type="match status" value="2"/>
</dbReference>
<protein>
    <recommendedName>
        <fullName evidence="11">LOV domain-containing protein</fullName>
    </recommendedName>
</protein>
<evidence type="ECO:0000256" key="3">
    <source>
        <dbReference type="ARBA" id="ARBA00022630"/>
    </source>
</evidence>
<evidence type="ECO:0000259" key="8">
    <source>
        <dbReference type="PROSITE" id="PS50113"/>
    </source>
</evidence>
<dbReference type="PROSITE" id="PS50112">
    <property type="entry name" value="PAS"/>
    <property type="match status" value="2"/>
</dbReference>
<evidence type="ECO:0000256" key="2">
    <source>
        <dbReference type="ARBA" id="ARBA00022606"/>
    </source>
</evidence>
<keyword evidence="3" id="KW-0285">Flavoprotein</keyword>
<accession>A0AAW1HHF9</accession>
<dbReference type="GO" id="GO:0009637">
    <property type="term" value="P:response to blue light"/>
    <property type="evidence" value="ECO:0007669"/>
    <property type="project" value="UniProtKB-ARBA"/>
</dbReference>
<keyword evidence="1" id="KW-0600">Photoreceptor protein</keyword>
<organism evidence="9 10">
    <name type="scientific">Saponaria officinalis</name>
    <name type="common">Common soapwort</name>
    <name type="synonym">Lychnis saponaria</name>
    <dbReference type="NCBI Taxonomy" id="3572"/>
    <lineage>
        <taxon>Eukaryota</taxon>
        <taxon>Viridiplantae</taxon>
        <taxon>Streptophyta</taxon>
        <taxon>Embryophyta</taxon>
        <taxon>Tracheophyta</taxon>
        <taxon>Spermatophyta</taxon>
        <taxon>Magnoliopsida</taxon>
        <taxon>eudicotyledons</taxon>
        <taxon>Gunneridae</taxon>
        <taxon>Pentapetalae</taxon>
        <taxon>Caryophyllales</taxon>
        <taxon>Caryophyllaceae</taxon>
        <taxon>Caryophylleae</taxon>
        <taxon>Saponaria</taxon>
    </lineage>
</organism>
<keyword evidence="6" id="KW-0675">Receptor</keyword>
<evidence type="ECO:0000256" key="1">
    <source>
        <dbReference type="ARBA" id="ARBA00022543"/>
    </source>
</evidence>
<keyword evidence="4" id="KW-0288">FMN</keyword>
<dbReference type="InterPro" id="IPR035965">
    <property type="entry name" value="PAS-like_dom_sf"/>
</dbReference>
<dbReference type="FunFam" id="3.30.450.20:FF:000153">
    <property type="entry name" value="Protein TWIN LOV 1 isoform D"/>
    <property type="match status" value="1"/>
</dbReference>
<dbReference type="PANTHER" id="PTHR47429:SF2">
    <property type="entry name" value="PROTEIN TWIN LOV 1"/>
    <property type="match status" value="1"/>
</dbReference>
<dbReference type="NCBIfam" id="TIGR00229">
    <property type="entry name" value="sensory_box"/>
    <property type="match status" value="2"/>
</dbReference>
<evidence type="ECO:0000256" key="6">
    <source>
        <dbReference type="ARBA" id="ARBA00023170"/>
    </source>
</evidence>
<dbReference type="SUPFAM" id="SSF55785">
    <property type="entry name" value="PYP-like sensor domain (PAS domain)"/>
    <property type="match status" value="2"/>
</dbReference>
<name>A0AAW1HHF9_SAPOF</name>
<evidence type="ECO:0000256" key="4">
    <source>
        <dbReference type="ARBA" id="ARBA00022643"/>
    </source>
</evidence>
<dbReference type="SMART" id="SM00086">
    <property type="entry name" value="PAC"/>
    <property type="match status" value="2"/>
</dbReference>
<evidence type="ECO:0000313" key="10">
    <source>
        <dbReference type="Proteomes" id="UP001443914"/>
    </source>
</evidence>
<dbReference type="EMBL" id="JBDFQZ010000011">
    <property type="protein sequence ID" value="KAK9675785.1"/>
    <property type="molecule type" value="Genomic_DNA"/>
</dbReference>
<dbReference type="InterPro" id="IPR000700">
    <property type="entry name" value="PAS-assoc_C"/>
</dbReference>
<dbReference type="EMBL" id="JBDFQZ010000011">
    <property type="protein sequence ID" value="KAK9675786.1"/>
    <property type="molecule type" value="Genomic_DNA"/>
</dbReference>
<dbReference type="GO" id="GO:0005634">
    <property type="term" value="C:nucleus"/>
    <property type="evidence" value="ECO:0007669"/>
    <property type="project" value="TreeGrafter"/>
</dbReference>
<reference evidence="9 10" key="1">
    <citation type="submission" date="2024-03" db="EMBL/GenBank/DDBJ databases">
        <title>WGS assembly of Saponaria officinalis var. Norfolk2.</title>
        <authorList>
            <person name="Jenkins J."/>
            <person name="Shu S."/>
            <person name="Grimwood J."/>
            <person name="Barry K."/>
            <person name="Goodstein D."/>
            <person name="Schmutz J."/>
            <person name="Leebens-Mack J."/>
            <person name="Osbourn A."/>
        </authorList>
    </citation>
    <scope>NUCLEOTIDE SEQUENCE [LARGE SCALE GENOMIC DNA]</scope>
    <source>
        <strain evidence="10">cv. Norfolk2</strain>
        <strain evidence="9">JIC</strain>
        <tissue evidence="9">Leaf</tissue>
    </source>
</reference>
<evidence type="ECO:0000313" key="9">
    <source>
        <dbReference type="EMBL" id="KAK9675786.1"/>
    </source>
</evidence>
<sequence length="399" mass="45195">MESQSKLIEKSFNEHYSNWVYEALDELPENFTITDPCISGHPIVFASRGCLRMFGYSKEEVVGRNGRMFQGKGTCRQTVMQIREAIREEKSIEVNLLNYRKDGTPFWMLFRMSPVFSEEDGKAINFVAVQVPILRKPRHSRSEHRRNEFCLCGDGFSREILLGSCRREVCLDSVVEPNHCMSMDSVLDADRGVEVEESCEASEPEKQKATNAINNILSVLTQYGALRKKSVSGRRCSMERIGLTNSVLLTSLGRIKQSFVLIDPHLPNMPIVYASESFLKLTGYSRHEVLGRRHRFLSGSETDSFTLLQIDECIQNRKPCKVRVLDFRKDTTSFWNQLHISPLRNASGKVAYFIEVHMEEAYANDQDGEKLNPEMRQLGAIAAAKVALRSATMGAGSST</sequence>